<name>A0A0D0TGM2_PSEFL</name>
<gene>
    <name evidence="4" type="primary">afsQ1_2</name>
    <name evidence="4" type="ORF">PFLU3_33250</name>
</gene>
<feature type="domain" description="Response regulatory" evidence="3">
    <location>
        <begin position="12"/>
        <end position="128"/>
    </location>
</feature>
<evidence type="ECO:0000313" key="4">
    <source>
        <dbReference type="EMBL" id="KIR21249.1"/>
    </source>
</evidence>
<dbReference type="InterPro" id="IPR011006">
    <property type="entry name" value="CheY-like_superfamily"/>
</dbReference>
<dbReference type="InterPro" id="IPR036890">
    <property type="entry name" value="HATPase_C_sf"/>
</dbReference>
<evidence type="ECO:0000256" key="2">
    <source>
        <dbReference type="PROSITE-ProRule" id="PRU00169"/>
    </source>
</evidence>
<dbReference type="InterPro" id="IPR001932">
    <property type="entry name" value="PPM-type_phosphatase-like_dom"/>
</dbReference>
<dbReference type="CDD" id="cd16936">
    <property type="entry name" value="HATPase_RsbW-like"/>
    <property type="match status" value="1"/>
</dbReference>
<dbReference type="AlphaFoldDB" id="A0A0D0TGM2"/>
<dbReference type="PANTHER" id="PTHR43156:SF2">
    <property type="entry name" value="STAGE II SPORULATION PROTEIN E"/>
    <property type="match status" value="1"/>
</dbReference>
<dbReference type="Gene3D" id="3.60.40.10">
    <property type="entry name" value="PPM-type phosphatase domain"/>
    <property type="match status" value="1"/>
</dbReference>
<dbReference type="PATRIC" id="fig|294.125.peg.3413"/>
<dbReference type="GO" id="GO:0016791">
    <property type="term" value="F:phosphatase activity"/>
    <property type="evidence" value="ECO:0007669"/>
    <property type="project" value="TreeGrafter"/>
</dbReference>
<sequence length="572" mass="62714">MSALAPVLEALTILIAEDSAADRLLLSTIIRRQGHRVLTAGNGVEAVEIFAHERPQLVLMDALMPVMDGFEAARQIKQLAGEALVPIIFLTSLRESEALAQCLDAGGDDFLPKPYNPLILAAKINAMDRLRRLQATVLQQRDLIARHHEHLLHEQRAAKAVFDKVAHTGCINAAPNIRYLQSPYALFNGDLLLAAYTPSGDMHVLLGDFTGHGLPAAIGAMPLAEVFYGMTAKGYGLTQTLREMNAKLKRILPVDMFCCATLLCLSAQRRAVEVWNGGMPEGYVHEVATGRRTPLISRHLPLGVLSAEAFDDSTEVWPMALGDRVFLLSDGVLDTADANDQLFGAARLQQVFAANREPDRLFEDIEQALAAFRGQARDDVSMVEITLLSAPPLRVAEPMYADSGQSSPLDWSVSFEFRAQTLRNYNPLPYLLQLLLEVHGLREQGGALYSVMAELYSNALEHGVLGLDSALKRDAQGFAQYYRQRNDRLAQLNSGYVRVHVQVVPTDQGGTMTLRVEDSGSGFDVDKELARPVDVDRLSGRGLSLVRQLSSAVSWSDGGRSVCVEFCWEALA</sequence>
<dbReference type="EMBL" id="JXCQ01000029">
    <property type="protein sequence ID" value="KIR21249.1"/>
    <property type="molecule type" value="Genomic_DNA"/>
</dbReference>
<dbReference type="SUPFAM" id="SSF55874">
    <property type="entry name" value="ATPase domain of HSP90 chaperone/DNA topoisomerase II/histidine kinase"/>
    <property type="match status" value="1"/>
</dbReference>
<keyword evidence="2" id="KW-0597">Phosphoprotein</keyword>
<dbReference type="InterPro" id="IPR003594">
    <property type="entry name" value="HATPase_dom"/>
</dbReference>
<dbReference type="Proteomes" id="UP000032210">
    <property type="component" value="Unassembled WGS sequence"/>
</dbReference>
<keyword evidence="1" id="KW-0378">Hydrolase</keyword>
<organism evidence="4 5">
    <name type="scientific">Pseudomonas fluorescens</name>
    <dbReference type="NCBI Taxonomy" id="294"/>
    <lineage>
        <taxon>Bacteria</taxon>
        <taxon>Pseudomonadati</taxon>
        <taxon>Pseudomonadota</taxon>
        <taxon>Gammaproteobacteria</taxon>
        <taxon>Pseudomonadales</taxon>
        <taxon>Pseudomonadaceae</taxon>
        <taxon>Pseudomonas</taxon>
    </lineage>
</organism>
<dbReference type="Gene3D" id="3.30.565.10">
    <property type="entry name" value="Histidine kinase-like ATPase, C-terminal domain"/>
    <property type="match status" value="1"/>
</dbReference>
<dbReference type="PROSITE" id="PS50110">
    <property type="entry name" value="RESPONSE_REGULATORY"/>
    <property type="match status" value="1"/>
</dbReference>
<dbReference type="Pfam" id="PF13581">
    <property type="entry name" value="HATPase_c_2"/>
    <property type="match status" value="1"/>
</dbReference>
<dbReference type="Gene3D" id="3.40.50.2300">
    <property type="match status" value="1"/>
</dbReference>
<accession>A0A0D0TGM2</accession>
<dbReference type="SMART" id="SM00331">
    <property type="entry name" value="PP2C_SIG"/>
    <property type="match status" value="1"/>
</dbReference>
<evidence type="ECO:0000256" key="1">
    <source>
        <dbReference type="ARBA" id="ARBA00022801"/>
    </source>
</evidence>
<evidence type="ECO:0000259" key="3">
    <source>
        <dbReference type="PROSITE" id="PS50110"/>
    </source>
</evidence>
<reference evidence="4 5" key="1">
    <citation type="submission" date="2015-01" db="EMBL/GenBank/DDBJ databases">
        <title>Genome sequence of the beneficial rhizobacterium Pseudomonas fluorescens 2-79.</title>
        <authorList>
            <person name="Thuermer A."/>
            <person name="Daniel R."/>
        </authorList>
    </citation>
    <scope>NUCLEOTIDE SEQUENCE [LARGE SCALE GENOMIC DNA]</scope>
    <source>
        <strain evidence="4 5">2-79</strain>
    </source>
</reference>
<dbReference type="PANTHER" id="PTHR43156">
    <property type="entry name" value="STAGE II SPORULATION PROTEIN E-RELATED"/>
    <property type="match status" value="1"/>
</dbReference>
<comment type="caution">
    <text evidence="4">The sequence shown here is derived from an EMBL/GenBank/DDBJ whole genome shotgun (WGS) entry which is preliminary data.</text>
</comment>
<dbReference type="GO" id="GO:0000160">
    <property type="term" value="P:phosphorelay signal transduction system"/>
    <property type="evidence" value="ECO:0007669"/>
    <property type="project" value="InterPro"/>
</dbReference>
<dbReference type="InterPro" id="IPR001789">
    <property type="entry name" value="Sig_transdc_resp-reg_receiver"/>
</dbReference>
<protein>
    <submittedName>
        <fullName evidence="4">AfsQ1_2 protein</fullName>
    </submittedName>
</protein>
<dbReference type="Pfam" id="PF00072">
    <property type="entry name" value="Response_reg"/>
    <property type="match status" value="1"/>
</dbReference>
<dbReference type="RefSeq" id="WP_043049686.1">
    <property type="nucleotide sequence ID" value="NZ_JXCQ01000029.1"/>
</dbReference>
<evidence type="ECO:0000313" key="5">
    <source>
        <dbReference type="Proteomes" id="UP000032210"/>
    </source>
</evidence>
<dbReference type="SMART" id="SM00448">
    <property type="entry name" value="REC"/>
    <property type="match status" value="1"/>
</dbReference>
<dbReference type="InterPro" id="IPR052016">
    <property type="entry name" value="Bact_Sigma-Reg"/>
</dbReference>
<feature type="modified residue" description="4-aspartylphosphate" evidence="2">
    <location>
        <position position="61"/>
    </location>
</feature>
<proteinExistence type="predicted"/>
<dbReference type="InterPro" id="IPR036457">
    <property type="entry name" value="PPM-type-like_dom_sf"/>
</dbReference>
<dbReference type="Pfam" id="PF07228">
    <property type="entry name" value="SpoIIE"/>
    <property type="match status" value="1"/>
</dbReference>
<dbReference type="SUPFAM" id="SSF52172">
    <property type="entry name" value="CheY-like"/>
    <property type="match status" value="1"/>
</dbReference>